<dbReference type="InterPro" id="IPR000014">
    <property type="entry name" value="PAS"/>
</dbReference>
<dbReference type="InterPro" id="IPR003594">
    <property type="entry name" value="HATPase_dom"/>
</dbReference>
<dbReference type="Proteomes" id="UP000620262">
    <property type="component" value="Unassembled WGS sequence"/>
</dbReference>
<feature type="transmembrane region" description="Helical" evidence="13">
    <location>
        <begin position="119"/>
        <end position="142"/>
    </location>
</feature>
<keyword evidence="6 13" id="KW-0812">Transmembrane</keyword>
<dbReference type="Pfam" id="PF00512">
    <property type="entry name" value="HisKA"/>
    <property type="match status" value="1"/>
</dbReference>
<dbReference type="InterPro" id="IPR005467">
    <property type="entry name" value="His_kinase_dom"/>
</dbReference>
<dbReference type="Gene3D" id="3.30.450.20">
    <property type="entry name" value="PAS domain"/>
    <property type="match status" value="3"/>
</dbReference>
<dbReference type="SMART" id="SM00388">
    <property type="entry name" value="HisKA"/>
    <property type="match status" value="1"/>
</dbReference>
<evidence type="ECO:0000313" key="18">
    <source>
        <dbReference type="Proteomes" id="UP000620262"/>
    </source>
</evidence>
<dbReference type="InterPro" id="IPR052162">
    <property type="entry name" value="Sensor_kinase/Photoreceptor"/>
</dbReference>
<keyword evidence="11" id="KW-0902">Two-component regulatory system</keyword>
<feature type="transmembrane region" description="Helical" evidence="13">
    <location>
        <begin position="93"/>
        <end position="112"/>
    </location>
</feature>
<evidence type="ECO:0000313" key="17">
    <source>
        <dbReference type="EMBL" id="MBE1507978.1"/>
    </source>
</evidence>
<dbReference type="InterPro" id="IPR036097">
    <property type="entry name" value="HisK_dim/P_sf"/>
</dbReference>
<reference evidence="17 18" key="1">
    <citation type="submission" date="2020-10" db="EMBL/GenBank/DDBJ databases">
        <title>Sequencing the genomes of 1000 actinobacteria strains.</title>
        <authorList>
            <person name="Klenk H.-P."/>
        </authorList>
    </citation>
    <scope>NUCLEOTIDE SEQUENCE [LARGE SCALE GENOMIC DNA]</scope>
    <source>
        <strain evidence="17 18">DSM 7307</strain>
    </source>
</reference>
<dbReference type="InterPro" id="IPR013767">
    <property type="entry name" value="PAS_fold"/>
</dbReference>
<dbReference type="InterPro" id="IPR038318">
    <property type="entry name" value="KdpD_sf"/>
</dbReference>
<dbReference type="Pfam" id="PF13426">
    <property type="entry name" value="PAS_9"/>
    <property type="match status" value="1"/>
</dbReference>
<dbReference type="PROSITE" id="PS50109">
    <property type="entry name" value="HIS_KIN"/>
    <property type="match status" value="1"/>
</dbReference>
<dbReference type="EC" id="2.7.13.3" evidence="3"/>
<keyword evidence="7" id="KW-0547">Nucleotide-binding</keyword>
<dbReference type="PANTHER" id="PTHR43304:SF1">
    <property type="entry name" value="PAC DOMAIN-CONTAINING PROTEIN"/>
    <property type="match status" value="1"/>
</dbReference>
<name>A0ABR9IXS2_RHIVS</name>
<dbReference type="CDD" id="cd00130">
    <property type="entry name" value="PAS"/>
    <property type="match status" value="2"/>
</dbReference>
<comment type="catalytic activity">
    <reaction evidence="1">
        <text>ATP + protein L-histidine = ADP + protein N-phospho-L-histidine.</text>
        <dbReference type="EC" id="2.7.13.3"/>
    </reaction>
</comment>
<dbReference type="InterPro" id="IPR035965">
    <property type="entry name" value="PAS-like_dom_sf"/>
</dbReference>
<evidence type="ECO:0000256" key="6">
    <source>
        <dbReference type="ARBA" id="ARBA00022692"/>
    </source>
</evidence>
<evidence type="ECO:0000256" key="4">
    <source>
        <dbReference type="ARBA" id="ARBA00022553"/>
    </source>
</evidence>
<evidence type="ECO:0000256" key="11">
    <source>
        <dbReference type="ARBA" id="ARBA00023012"/>
    </source>
</evidence>
<evidence type="ECO:0000256" key="3">
    <source>
        <dbReference type="ARBA" id="ARBA00012438"/>
    </source>
</evidence>
<dbReference type="RefSeq" id="WP_246517462.1">
    <property type="nucleotide sequence ID" value="NZ_BAAAVL010000002.1"/>
</dbReference>
<dbReference type="InterPro" id="IPR004358">
    <property type="entry name" value="Sig_transdc_His_kin-like_C"/>
</dbReference>
<feature type="domain" description="PAS" evidence="15">
    <location>
        <begin position="174"/>
        <end position="219"/>
    </location>
</feature>
<evidence type="ECO:0000259" key="14">
    <source>
        <dbReference type="PROSITE" id="PS50109"/>
    </source>
</evidence>
<feature type="domain" description="Histidine kinase" evidence="14">
    <location>
        <begin position="604"/>
        <end position="820"/>
    </location>
</feature>
<dbReference type="EMBL" id="JADBEC010000002">
    <property type="protein sequence ID" value="MBE1507978.1"/>
    <property type="molecule type" value="Genomic_DNA"/>
</dbReference>
<keyword evidence="9" id="KW-0067">ATP-binding</keyword>
<dbReference type="InterPro" id="IPR001610">
    <property type="entry name" value="PAC"/>
</dbReference>
<dbReference type="InterPro" id="IPR013655">
    <property type="entry name" value="PAS_fold_3"/>
</dbReference>
<proteinExistence type="predicted"/>
<dbReference type="Gene3D" id="3.30.565.10">
    <property type="entry name" value="Histidine kinase-like ATPase, C-terminal domain"/>
    <property type="match status" value="1"/>
</dbReference>
<evidence type="ECO:0000256" key="1">
    <source>
        <dbReference type="ARBA" id="ARBA00000085"/>
    </source>
</evidence>
<dbReference type="InterPro" id="IPR036890">
    <property type="entry name" value="HATPase_C_sf"/>
</dbReference>
<dbReference type="Pfam" id="PF00989">
    <property type="entry name" value="PAS"/>
    <property type="match status" value="1"/>
</dbReference>
<comment type="subcellular location">
    <subcellularLocation>
        <location evidence="2">Membrane</location>
        <topology evidence="2">Multi-pass membrane protein</topology>
    </subcellularLocation>
</comment>
<evidence type="ECO:0000256" key="12">
    <source>
        <dbReference type="ARBA" id="ARBA00023136"/>
    </source>
</evidence>
<dbReference type="SMART" id="SM00387">
    <property type="entry name" value="HATPase_c"/>
    <property type="match status" value="1"/>
</dbReference>
<evidence type="ECO:0000256" key="7">
    <source>
        <dbReference type="ARBA" id="ARBA00022741"/>
    </source>
</evidence>
<keyword evidence="5" id="KW-0808">Transferase</keyword>
<keyword evidence="8" id="KW-0418">Kinase</keyword>
<dbReference type="PROSITE" id="PS50113">
    <property type="entry name" value="PAC"/>
    <property type="match status" value="1"/>
</dbReference>
<dbReference type="PROSITE" id="PS50112">
    <property type="entry name" value="PAS"/>
    <property type="match status" value="1"/>
</dbReference>
<dbReference type="Gene3D" id="1.10.287.130">
    <property type="match status" value="1"/>
</dbReference>
<feature type="transmembrane region" description="Helical" evidence="13">
    <location>
        <begin position="69"/>
        <end position="87"/>
    </location>
</feature>
<dbReference type="SUPFAM" id="SSF55785">
    <property type="entry name" value="PYP-like sensor domain (PAS domain)"/>
    <property type="match status" value="3"/>
</dbReference>
<dbReference type="SUPFAM" id="SSF55874">
    <property type="entry name" value="ATPase domain of HSP90 chaperone/DNA topoisomerase II/histidine kinase"/>
    <property type="match status" value="1"/>
</dbReference>
<dbReference type="PANTHER" id="PTHR43304">
    <property type="entry name" value="PHYTOCHROME-LIKE PROTEIN CPH1"/>
    <property type="match status" value="1"/>
</dbReference>
<keyword evidence="12 13" id="KW-0472">Membrane</keyword>
<evidence type="ECO:0000259" key="15">
    <source>
        <dbReference type="PROSITE" id="PS50112"/>
    </source>
</evidence>
<dbReference type="Gene3D" id="1.20.120.620">
    <property type="entry name" value="Backbone structure of the membrane domain of e. Coli histidine kinase receptor kdpd"/>
    <property type="match status" value="1"/>
</dbReference>
<protein>
    <recommendedName>
        <fullName evidence="3">histidine kinase</fullName>
        <ecNumber evidence="3">2.7.13.3</ecNumber>
    </recommendedName>
</protein>
<dbReference type="Pfam" id="PF13493">
    <property type="entry name" value="DUF4118"/>
    <property type="match status" value="1"/>
</dbReference>
<dbReference type="CDD" id="cd00082">
    <property type="entry name" value="HisKA"/>
    <property type="match status" value="1"/>
</dbReference>
<organism evidence="17 18">
    <name type="scientific">Rhizobium viscosum</name>
    <name type="common">Arthrobacter viscosus</name>
    <dbReference type="NCBI Taxonomy" id="1673"/>
    <lineage>
        <taxon>Bacteria</taxon>
        <taxon>Pseudomonadati</taxon>
        <taxon>Pseudomonadota</taxon>
        <taxon>Alphaproteobacteria</taxon>
        <taxon>Hyphomicrobiales</taxon>
        <taxon>Rhizobiaceae</taxon>
        <taxon>Rhizobium/Agrobacterium group</taxon>
        <taxon>Rhizobium</taxon>
    </lineage>
</organism>
<dbReference type="InterPro" id="IPR000700">
    <property type="entry name" value="PAS-assoc_C"/>
</dbReference>
<dbReference type="Pfam" id="PF08447">
    <property type="entry name" value="PAS_3"/>
    <property type="match status" value="1"/>
</dbReference>
<keyword evidence="18" id="KW-1185">Reference proteome</keyword>
<comment type="caution">
    <text evidence="17">The sequence shown here is derived from an EMBL/GenBank/DDBJ whole genome shotgun (WGS) entry which is preliminary data.</text>
</comment>
<evidence type="ECO:0000256" key="8">
    <source>
        <dbReference type="ARBA" id="ARBA00022777"/>
    </source>
</evidence>
<dbReference type="NCBIfam" id="TIGR00229">
    <property type="entry name" value="sensory_box"/>
    <property type="match status" value="1"/>
</dbReference>
<dbReference type="Pfam" id="PF02518">
    <property type="entry name" value="HATPase_c"/>
    <property type="match status" value="1"/>
</dbReference>
<dbReference type="InterPro" id="IPR025201">
    <property type="entry name" value="KdpD_TM"/>
</dbReference>
<dbReference type="SMART" id="SM00091">
    <property type="entry name" value="PAS"/>
    <property type="match status" value="3"/>
</dbReference>
<evidence type="ECO:0000256" key="10">
    <source>
        <dbReference type="ARBA" id="ARBA00022989"/>
    </source>
</evidence>
<feature type="domain" description="PAC" evidence="16">
    <location>
        <begin position="244"/>
        <end position="298"/>
    </location>
</feature>
<dbReference type="SMART" id="SM00086">
    <property type="entry name" value="PAC"/>
    <property type="match status" value="3"/>
</dbReference>
<sequence length="821" mass="91394">MSLTSFDTVMRREEFIEGERHVHRAVVGFRTGSGNALVRNDGGVVSTLELFRRRAVPLLAAGRIERHRWLLAFWLLGGAAIGLFSLACAALGFNLIPAALVLLLVVIFLALFDSCISSVFFSVLAVGCLNFWFVGPLHTFIIGSRHDLATLIVFLLSSLFAACLIRLVHSLGVSEREQASLLDLTSDAVFVRDADDIITYWNRGAEELYGWSRHEAIGKVAHELLKTRFQVSLLEINDALRRSGRWEGELIRTTRTGRRISVSSRWSYRLNDRRNSVGTLECNTDISERKRTEDELNRSQAAYLAEAQKLSNTGSFGWNLSTGELFWSGETFRIFGVEEGATPSMALVLERTHPDDLAVVRDLLVKAHADRRDFRHEHRLLMPNGDVKHVRVVARCDFGSKNSPQFVGAVMDITAQKEAYAKLEKSEQRYRYLFDRMPIALWQLNASNLVAQFKQLRSEGVTDLDAYFDENPAFLRSCMEAMIFEEANERGVQMFGGRGADEFKGRSVVGTFEESSATFRRAMVSRYQRNTNFEEETKMVTLDGRIVDVLFTTARVGFSKDPDTSLVGVLDISARVEAERRLQQVQAEFAHAARLSVLGELTASIAHEINQPLAAIANAGAAGLRWINRPKPDLDEVRDSLTSMLHDAKRAAELIGRIRAMANGKPPERTQLDLDEVIQEALQFLRHEIQARSAIVTHEKSRQPLVIAGDRTQVHQVIVNLAINALQAPRPQQSNPQIVVRSGTSARNRAVFTIEDNGAGINPCHANRLFESFFTTKETGMGMGLRICKSIVEAHGGEITADTVSSIGGACFSVNLPIVPA</sequence>
<evidence type="ECO:0000256" key="2">
    <source>
        <dbReference type="ARBA" id="ARBA00004141"/>
    </source>
</evidence>
<keyword evidence="10 13" id="KW-1133">Transmembrane helix</keyword>
<evidence type="ECO:0000256" key="9">
    <source>
        <dbReference type="ARBA" id="ARBA00022840"/>
    </source>
</evidence>
<gene>
    <name evidence="17" type="ORF">H4W29_005223</name>
</gene>
<accession>A0ABR9IXS2</accession>
<dbReference type="InterPro" id="IPR003661">
    <property type="entry name" value="HisK_dim/P_dom"/>
</dbReference>
<keyword evidence="4" id="KW-0597">Phosphoprotein</keyword>
<evidence type="ECO:0000259" key="16">
    <source>
        <dbReference type="PROSITE" id="PS50113"/>
    </source>
</evidence>
<dbReference type="PRINTS" id="PR00344">
    <property type="entry name" value="BCTRLSENSOR"/>
</dbReference>
<evidence type="ECO:0000256" key="5">
    <source>
        <dbReference type="ARBA" id="ARBA00022679"/>
    </source>
</evidence>
<evidence type="ECO:0000256" key="13">
    <source>
        <dbReference type="SAM" id="Phobius"/>
    </source>
</evidence>
<dbReference type="SUPFAM" id="SSF47384">
    <property type="entry name" value="Homodimeric domain of signal transducing histidine kinase"/>
    <property type="match status" value="1"/>
</dbReference>